<dbReference type="SMART" id="SM00184">
    <property type="entry name" value="RING"/>
    <property type="match status" value="1"/>
</dbReference>
<dbReference type="InterPro" id="IPR018957">
    <property type="entry name" value="Znf_C3HC4_RING-type"/>
</dbReference>
<gene>
    <name evidence="6" type="ORF">MNOR_LOCUS28666</name>
</gene>
<reference evidence="6 7" key="1">
    <citation type="submission" date="2024-05" db="EMBL/GenBank/DDBJ databases">
        <authorList>
            <person name="Wallberg A."/>
        </authorList>
    </citation>
    <scope>NUCLEOTIDE SEQUENCE [LARGE SCALE GENOMIC DNA]</scope>
</reference>
<proteinExistence type="predicted"/>
<dbReference type="Proteomes" id="UP001497623">
    <property type="component" value="Unassembled WGS sequence"/>
</dbReference>
<keyword evidence="7" id="KW-1185">Reference proteome</keyword>
<dbReference type="Pfam" id="PF00097">
    <property type="entry name" value="zf-C3HC4"/>
    <property type="match status" value="1"/>
</dbReference>
<dbReference type="GO" id="GO:0008270">
    <property type="term" value="F:zinc ion binding"/>
    <property type="evidence" value="ECO:0007669"/>
    <property type="project" value="UniProtKB-KW"/>
</dbReference>
<dbReference type="PROSITE" id="PS00518">
    <property type="entry name" value="ZF_RING_1"/>
    <property type="match status" value="1"/>
</dbReference>
<evidence type="ECO:0000256" key="2">
    <source>
        <dbReference type="ARBA" id="ARBA00022771"/>
    </source>
</evidence>
<evidence type="ECO:0000256" key="4">
    <source>
        <dbReference type="PROSITE-ProRule" id="PRU00175"/>
    </source>
</evidence>
<feature type="domain" description="RING-type" evidence="5">
    <location>
        <begin position="6"/>
        <end position="49"/>
    </location>
</feature>
<protein>
    <recommendedName>
        <fullName evidence="5">RING-type domain-containing protein</fullName>
    </recommendedName>
</protein>
<sequence length="455" mass="51786">MDFLECKICHIHYDEEEHRPRNAPCGHEFCTVCISALIKDSLFVCPKCRQKNRINVANDMPVNFGLIDVIRAFKSKSINSAKETDPKVSGATNDEVCIVHCKELTHWCYKCQFSICKECLESHITIAGCSTTTAQKAIEDMKEKHLKNVDMALKTFQQDTKYLSFRIQQLHDEKQDHLEKAEKCDEEVKNIFNSIEQGKNLKERLLESNKLLNEPTSPLTFSEKIKVANQRKQILHAWSVKNVERDTPAGLLKTLEEEKGVYTEIVVNGEKKRAKLSRHQGSVHLNPFLKQAVPDGCIMPFDRIKKMIPETPLVFVELSLFGAVKGKAYIRLDKQLPNIRDHVLHIVTGQQGPTLIGVKFDNYSRNYMRTIPLPSCVMKLTLDSNKISIGKSGEVLGHFADGYLQFIFFCFGTKDFGSSCPVLGYIEKGINIVQECHDRYRSLMISNCGLVIEQE</sequence>
<dbReference type="AlphaFoldDB" id="A0AAV2RUE9"/>
<dbReference type="InterPro" id="IPR001841">
    <property type="entry name" value="Znf_RING"/>
</dbReference>
<dbReference type="InterPro" id="IPR013083">
    <property type="entry name" value="Znf_RING/FYVE/PHD"/>
</dbReference>
<evidence type="ECO:0000259" key="5">
    <source>
        <dbReference type="PROSITE" id="PS50089"/>
    </source>
</evidence>
<evidence type="ECO:0000313" key="6">
    <source>
        <dbReference type="EMBL" id="CAL4140718.1"/>
    </source>
</evidence>
<name>A0AAV2RUE9_MEGNR</name>
<dbReference type="PANTHER" id="PTHR47156:SF10">
    <property type="entry name" value="E3 UBIQUITIN-PROTEIN LIGASE TRIM-21-RELATED"/>
    <property type="match status" value="1"/>
</dbReference>
<evidence type="ECO:0000256" key="1">
    <source>
        <dbReference type="ARBA" id="ARBA00022723"/>
    </source>
</evidence>
<keyword evidence="3" id="KW-0862">Zinc</keyword>
<evidence type="ECO:0000256" key="3">
    <source>
        <dbReference type="ARBA" id="ARBA00022833"/>
    </source>
</evidence>
<dbReference type="InterPro" id="IPR017907">
    <property type="entry name" value="Znf_RING_CS"/>
</dbReference>
<keyword evidence="1" id="KW-0479">Metal-binding</keyword>
<dbReference type="PANTHER" id="PTHR47156">
    <property type="entry name" value="PROTEIN CBG20824"/>
    <property type="match status" value="1"/>
</dbReference>
<organism evidence="6 7">
    <name type="scientific">Meganyctiphanes norvegica</name>
    <name type="common">Northern krill</name>
    <name type="synonym">Thysanopoda norvegica</name>
    <dbReference type="NCBI Taxonomy" id="48144"/>
    <lineage>
        <taxon>Eukaryota</taxon>
        <taxon>Metazoa</taxon>
        <taxon>Ecdysozoa</taxon>
        <taxon>Arthropoda</taxon>
        <taxon>Crustacea</taxon>
        <taxon>Multicrustacea</taxon>
        <taxon>Malacostraca</taxon>
        <taxon>Eumalacostraca</taxon>
        <taxon>Eucarida</taxon>
        <taxon>Euphausiacea</taxon>
        <taxon>Euphausiidae</taxon>
        <taxon>Meganyctiphanes</taxon>
    </lineage>
</organism>
<accession>A0AAV2RUE9</accession>
<keyword evidence="2 4" id="KW-0863">Zinc-finger</keyword>
<dbReference type="PROSITE" id="PS50089">
    <property type="entry name" value="ZF_RING_2"/>
    <property type="match status" value="1"/>
</dbReference>
<dbReference type="Gene3D" id="3.30.40.10">
    <property type="entry name" value="Zinc/RING finger domain, C3HC4 (zinc finger)"/>
    <property type="match status" value="1"/>
</dbReference>
<dbReference type="SUPFAM" id="SSF57845">
    <property type="entry name" value="B-box zinc-binding domain"/>
    <property type="match status" value="1"/>
</dbReference>
<evidence type="ECO:0000313" key="7">
    <source>
        <dbReference type="Proteomes" id="UP001497623"/>
    </source>
</evidence>
<dbReference type="InterPro" id="IPR052667">
    <property type="entry name" value="E3_ubiquitin-ligase_RING"/>
</dbReference>
<dbReference type="SUPFAM" id="SSF57850">
    <property type="entry name" value="RING/U-box"/>
    <property type="match status" value="1"/>
</dbReference>
<dbReference type="EMBL" id="CAXKWB010032028">
    <property type="protein sequence ID" value="CAL4140718.1"/>
    <property type="molecule type" value="Genomic_DNA"/>
</dbReference>
<comment type="caution">
    <text evidence="6">The sequence shown here is derived from an EMBL/GenBank/DDBJ whole genome shotgun (WGS) entry which is preliminary data.</text>
</comment>